<comment type="caution">
    <text evidence="2">The sequence shown here is derived from an EMBL/GenBank/DDBJ whole genome shotgun (WGS) entry which is preliminary data.</text>
</comment>
<name>A0A2P6RAX1_ROSCH</name>
<sequence length="361" mass="39905">MDHEAHLRKKFVDMKSQRVKVEDSFAPALDDETETIEHLLAEPKTECVTVDGVLCFGKENAEKCLNFDDFSSGFDYGLNTYTGGRHSAHPRGPRSAHPRQGDYELELGVLDGLLDEVEEVEDIHATNGLASPCDDFLLDIGFTGKVSELEFGPCERSHLGNSESRSPGLSGSSNSAVGVSESSTVTIQEFECKNHSCPNESPHKLPGDFRRKKRRQAPVEGSTCPSSFSLQNLEELDNNQKPVVSGLLSSENEKSSVEGNKIGAIIKKKRLPKTTRRHVEDSSKRKAKDLMGSENISHLAATDDQCLKARSQNKLHHTRPMTLSSVPEEDSISDNLTLSEFKIRIARPKKQYPWSDPGNSD</sequence>
<proteinExistence type="predicted"/>
<keyword evidence="3" id="KW-1185">Reference proteome</keyword>
<accession>A0A2P6RAX1</accession>
<dbReference type="AlphaFoldDB" id="A0A2P6RAX1"/>
<evidence type="ECO:0000256" key="1">
    <source>
        <dbReference type="SAM" id="MobiDB-lite"/>
    </source>
</evidence>
<protein>
    <submittedName>
        <fullName evidence="2">Uncharacterized protein</fullName>
    </submittedName>
</protein>
<feature type="region of interest" description="Disordered" evidence="1">
    <location>
        <begin position="308"/>
        <end position="331"/>
    </location>
</feature>
<feature type="compositionally biased region" description="Low complexity" evidence="1">
    <location>
        <begin position="161"/>
        <end position="180"/>
    </location>
</feature>
<dbReference type="EMBL" id="PDCK01000041">
    <property type="protein sequence ID" value="PRQ43579.1"/>
    <property type="molecule type" value="Genomic_DNA"/>
</dbReference>
<dbReference type="PANTHER" id="PTHR47122">
    <property type="entry name" value="MYB-LIKE DNA-BINDING DOMAIN CONTAINING PROTEIN, EXPRESSED"/>
    <property type="match status" value="1"/>
</dbReference>
<evidence type="ECO:0000313" key="2">
    <source>
        <dbReference type="EMBL" id="PRQ43579.1"/>
    </source>
</evidence>
<dbReference type="Proteomes" id="UP000238479">
    <property type="component" value="Chromosome 3"/>
</dbReference>
<organism evidence="2 3">
    <name type="scientific">Rosa chinensis</name>
    <name type="common">China rose</name>
    <dbReference type="NCBI Taxonomy" id="74649"/>
    <lineage>
        <taxon>Eukaryota</taxon>
        <taxon>Viridiplantae</taxon>
        <taxon>Streptophyta</taxon>
        <taxon>Embryophyta</taxon>
        <taxon>Tracheophyta</taxon>
        <taxon>Spermatophyta</taxon>
        <taxon>Magnoliopsida</taxon>
        <taxon>eudicotyledons</taxon>
        <taxon>Gunneridae</taxon>
        <taxon>Pentapetalae</taxon>
        <taxon>rosids</taxon>
        <taxon>fabids</taxon>
        <taxon>Rosales</taxon>
        <taxon>Rosaceae</taxon>
        <taxon>Rosoideae</taxon>
        <taxon>Rosoideae incertae sedis</taxon>
        <taxon>Rosa</taxon>
    </lineage>
</organism>
<reference evidence="2 3" key="1">
    <citation type="journal article" date="2018" name="Nat. Genet.">
        <title>The Rosa genome provides new insights in the design of modern roses.</title>
        <authorList>
            <person name="Bendahmane M."/>
        </authorList>
    </citation>
    <scope>NUCLEOTIDE SEQUENCE [LARGE SCALE GENOMIC DNA]</scope>
    <source>
        <strain evidence="3">cv. Old Blush</strain>
    </source>
</reference>
<dbReference type="OMA" id="SRHAMER"/>
<evidence type="ECO:0000313" key="3">
    <source>
        <dbReference type="Proteomes" id="UP000238479"/>
    </source>
</evidence>
<feature type="region of interest" description="Disordered" evidence="1">
    <location>
        <begin position="194"/>
        <end position="226"/>
    </location>
</feature>
<dbReference type="Gramene" id="PRQ43579">
    <property type="protein sequence ID" value="PRQ43579"/>
    <property type="gene ID" value="RchiOBHm_Chr3g0469971"/>
</dbReference>
<gene>
    <name evidence="2" type="ORF">RchiOBHm_Chr3g0469971</name>
</gene>
<dbReference type="PANTHER" id="PTHR47122:SF5">
    <property type="entry name" value="TRF-LIKE 8"/>
    <property type="match status" value="1"/>
</dbReference>
<feature type="region of interest" description="Disordered" evidence="1">
    <location>
        <begin position="155"/>
        <end position="180"/>
    </location>
</feature>